<dbReference type="EMBL" id="SDPQ02000001">
    <property type="protein sequence ID" value="KAA1399652.1"/>
    <property type="molecule type" value="Genomic_DNA"/>
</dbReference>
<feature type="compositionally biased region" description="Gly residues" evidence="1">
    <location>
        <begin position="48"/>
        <end position="63"/>
    </location>
</feature>
<accession>A0A5M4FI65</accession>
<evidence type="ECO:0000313" key="4">
    <source>
        <dbReference type="Proteomes" id="UP000380867"/>
    </source>
</evidence>
<feature type="chain" id="PRO_5024363653" evidence="2">
    <location>
        <begin position="24"/>
        <end position="462"/>
    </location>
</feature>
<organism evidence="3 4">
    <name type="scientific">Aeromicrobium ginsengisoli</name>
    <dbReference type="NCBI Taxonomy" id="363867"/>
    <lineage>
        <taxon>Bacteria</taxon>
        <taxon>Bacillati</taxon>
        <taxon>Actinomycetota</taxon>
        <taxon>Actinomycetes</taxon>
        <taxon>Propionibacteriales</taxon>
        <taxon>Nocardioidaceae</taxon>
        <taxon>Aeromicrobium</taxon>
    </lineage>
</organism>
<dbReference type="RefSeq" id="WP_149687787.1">
    <property type="nucleotide sequence ID" value="NZ_SDPQ02000001.1"/>
</dbReference>
<evidence type="ECO:0000256" key="1">
    <source>
        <dbReference type="SAM" id="MobiDB-lite"/>
    </source>
</evidence>
<feature type="signal peptide" evidence="2">
    <location>
        <begin position="1"/>
        <end position="23"/>
    </location>
</feature>
<feature type="region of interest" description="Disordered" evidence="1">
    <location>
        <begin position="28"/>
        <end position="92"/>
    </location>
</feature>
<keyword evidence="2" id="KW-0732">Signal</keyword>
<reference evidence="3" key="1">
    <citation type="submission" date="2019-09" db="EMBL/GenBank/DDBJ databases">
        <authorList>
            <person name="Li J."/>
        </authorList>
    </citation>
    <scope>NUCLEOTIDE SEQUENCE [LARGE SCALE GENOMIC DNA]</scope>
    <source>
        <strain evidence="3">JCM 14732</strain>
    </source>
</reference>
<feature type="compositionally biased region" description="Polar residues" evidence="1">
    <location>
        <begin position="65"/>
        <end position="78"/>
    </location>
</feature>
<sequence>MKQIIIAALAATLLLGLAVPASAGDWGTGSGDSGGGKDDNPGNSGDPNPGGGSGSGGTAGGTSGRWSLSGTIWGNPTTKKAVAPSPAASGSKKVTLKCSGSNAWGPFLGQRWSSWGHRTSQGNDNGSYRYNFMEGASRTCIDAPHFVIETRRCVTRITGDVTWAYKRVDGKPVTTRNLGTTTTAFAKSGNKDLSKCTSEYQKHFSFDDEVWGEYRGRAAAFERVATIKRFTTPHAKSGKTPRPVLLAMGPEQKVNPVTVWWSQSCRYGVEQGRKNRDYSGNGCQGKPSTSEWKCGIAPTASPYLSGIRNSKEIEVFHDAKRRPIRFKAPKPTGDVRAFRDKSGTLNYVSGSPFRTISGSSVANAQKNSTQHFSAVPAYGTAVSGWPTTWNGQWFRAGLPGQNFKARVTYRFSAEFKHQFAIVTGIRSDGSLIYRTSTKWARSTGSCATPSTNLAITRSRTSN</sequence>
<comment type="caution">
    <text evidence="3">The sequence shown here is derived from an EMBL/GenBank/DDBJ whole genome shotgun (WGS) entry which is preliminary data.</text>
</comment>
<keyword evidence="4" id="KW-1185">Reference proteome</keyword>
<dbReference type="AlphaFoldDB" id="A0A5M4FI65"/>
<name>A0A5M4FI65_9ACTN</name>
<protein>
    <submittedName>
        <fullName evidence="3">Uncharacterized protein</fullName>
    </submittedName>
</protein>
<evidence type="ECO:0000256" key="2">
    <source>
        <dbReference type="SAM" id="SignalP"/>
    </source>
</evidence>
<dbReference type="Proteomes" id="UP000380867">
    <property type="component" value="Unassembled WGS sequence"/>
</dbReference>
<proteinExistence type="predicted"/>
<evidence type="ECO:0000313" key="3">
    <source>
        <dbReference type="EMBL" id="KAA1399652.1"/>
    </source>
</evidence>
<gene>
    <name evidence="3" type="ORF">ESP70_002505</name>
</gene>